<evidence type="ECO:0000256" key="9">
    <source>
        <dbReference type="RuleBase" id="RU000461"/>
    </source>
</evidence>
<evidence type="ECO:0000256" key="4">
    <source>
        <dbReference type="ARBA" id="ARBA00022723"/>
    </source>
</evidence>
<proteinExistence type="inferred from homology"/>
<keyword evidence="7 9" id="KW-0503">Monooxygenase</keyword>
<dbReference type="InterPro" id="IPR002403">
    <property type="entry name" value="Cyt_P450_E_grp-IV"/>
</dbReference>
<dbReference type="EMBL" id="BN001306">
    <property type="protein sequence ID" value="CBF82894.1"/>
    <property type="molecule type" value="Genomic_DNA"/>
</dbReference>
<evidence type="ECO:0000256" key="5">
    <source>
        <dbReference type="ARBA" id="ARBA00023002"/>
    </source>
</evidence>
<dbReference type="HOGENOM" id="CLU_018012_3_0_1"/>
<dbReference type="CDD" id="cd11040">
    <property type="entry name" value="CYP7_CYP8-like"/>
    <property type="match status" value="1"/>
</dbReference>
<dbReference type="OrthoDB" id="1470350at2759"/>
<dbReference type="RefSeq" id="XP_050468400.1">
    <property type="nucleotide sequence ID" value="XM_050612483.1"/>
</dbReference>
<gene>
    <name evidence="10" type="ORF">ANIA_03349</name>
</gene>
<keyword evidence="3 8" id="KW-0349">Heme</keyword>
<sequence>MDILDVASSELYTLVRSLVTSPVCQGVLFSLLTWRLWRFTISPTLQPEDPKEAPYWIPCINQLGNTREPFALTLAGKTMYIIADPKDAAELIRNSHSLSTLTTELYTRMGIPQAVIERLFTVYPDAPFNARSNARPVHATDAMIEMYRAHLSPGAQLDEFLERDVTKRILNAFAKIPGLFNKGIVGAYYGDLIFSLNPGFIAQFMVWEKVNWKLLFGLPSFLSGDMLAARKGLVDGFVAYFALPRAERGHENYWVKGVEDSLRWLNVSNEDIARIFMLQTWAILGNMYKMTFWLVAHILHDAALVNAITAEVRPAIEIDHHYLSEQCPKLDSLFSEVLRLTLTAPMARDVSETTTVGGRRLREGNRVLVLYRQLHLDRATWGPTPQTLQPDRFLIDSGLKSSIAYRPWGAGKHICPGRFLARSAVFTFVAYLLAGFEVRLRETGTGKSTRSAFPMADMSRPSPGIANIADGEDVLISVIRRDRSS</sequence>
<evidence type="ECO:0000256" key="7">
    <source>
        <dbReference type="ARBA" id="ARBA00023033"/>
    </source>
</evidence>
<dbReference type="PANTHER" id="PTHR24304:SF2">
    <property type="entry name" value="24-HYDROXYCHOLESTEROL 7-ALPHA-HYDROXYLASE"/>
    <property type="match status" value="1"/>
</dbReference>
<feature type="binding site" description="axial binding residue" evidence="8">
    <location>
        <position position="415"/>
    </location>
    <ligand>
        <name>heme</name>
        <dbReference type="ChEBI" id="CHEBI:30413"/>
    </ligand>
    <ligandPart>
        <name>Fe</name>
        <dbReference type="ChEBI" id="CHEBI:18248"/>
    </ligandPart>
</feature>
<dbReference type="OMA" id="LHFWAVL"/>
<dbReference type="GO" id="GO:0005506">
    <property type="term" value="F:iron ion binding"/>
    <property type="evidence" value="ECO:0007669"/>
    <property type="project" value="InterPro"/>
</dbReference>
<evidence type="ECO:0000313" key="10">
    <source>
        <dbReference type="EMBL" id="CBF82894.1"/>
    </source>
</evidence>
<dbReference type="InterPro" id="IPR001128">
    <property type="entry name" value="Cyt_P450"/>
</dbReference>
<dbReference type="eggNOG" id="KOG0156">
    <property type="taxonomic scope" value="Eukaryota"/>
</dbReference>
<evidence type="ECO:0000256" key="2">
    <source>
        <dbReference type="ARBA" id="ARBA00010617"/>
    </source>
</evidence>
<dbReference type="PANTHER" id="PTHR24304">
    <property type="entry name" value="CYTOCHROME P450 FAMILY 7"/>
    <property type="match status" value="1"/>
</dbReference>
<dbReference type="GO" id="GO:0016705">
    <property type="term" value="F:oxidoreductase activity, acting on paired donors, with incorporation or reduction of molecular oxygen"/>
    <property type="evidence" value="ECO:0007669"/>
    <property type="project" value="InterPro"/>
</dbReference>
<keyword evidence="5 9" id="KW-0560">Oxidoreductase</keyword>
<comment type="similarity">
    <text evidence="2 9">Belongs to the cytochrome P450 family.</text>
</comment>
<evidence type="ECO:0000256" key="8">
    <source>
        <dbReference type="PIRSR" id="PIRSR602403-1"/>
    </source>
</evidence>
<dbReference type="InterPro" id="IPR036396">
    <property type="entry name" value="Cyt_P450_sf"/>
</dbReference>
<reference evidence="11" key="2">
    <citation type="journal article" date="2009" name="Fungal Genet. Biol.">
        <title>The 2008 update of the Aspergillus nidulans genome annotation: a community effort.</title>
        <authorList>
            <person name="Wortman J.R."/>
            <person name="Gilsenan J.M."/>
            <person name="Joardar V."/>
            <person name="Deegan J."/>
            <person name="Clutterbuck J."/>
            <person name="Andersen M.R."/>
            <person name="Archer D."/>
            <person name="Bencina M."/>
            <person name="Braus G."/>
            <person name="Coutinho P."/>
            <person name="von Dohren H."/>
            <person name="Doonan J."/>
            <person name="Driessen A.J."/>
            <person name="Durek P."/>
            <person name="Espeso E."/>
            <person name="Fekete E."/>
            <person name="Flipphi M."/>
            <person name="Estrada C.G."/>
            <person name="Geysens S."/>
            <person name="Goldman G."/>
            <person name="de Groot P.W."/>
            <person name="Hansen K."/>
            <person name="Harris S.D."/>
            <person name="Heinekamp T."/>
            <person name="Helmstaedt K."/>
            <person name="Henrissat B."/>
            <person name="Hofmann G."/>
            <person name="Homan T."/>
            <person name="Horio T."/>
            <person name="Horiuchi H."/>
            <person name="James S."/>
            <person name="Jones M."/>
            <person name="Karaffa L."/>
            <person name="Karanyi Z."/>
            <person name="Kato M."/>
            <person name="Keller N."/>
            <person name="Kelly D.E."/>
            <person name="Kiel J.A."/>
            <person name="Kim J.M."/>
            <person name="van der Klei I.J."/>
            <person name="Klis F.M."/>
            <person name="Kovalchuk A."/>
            <person name="Krasevec N."/>
            <person name="Kubicek C.P."/>
            <person name="Liu B."/>
            <person name="Maccabe A."/>
            <person name="Meyer V."/>
            <person name="Mirabito P."/>
            <person name="Miskei M."/>
            <person name="Mos M."/>
            <person name="Mullins J."/>
            <person name="Nelson D.R."/>
            <person name="Nielsen J."/>
            <person name="Oakley B.R."/>
            <person name="Osmani S.A."/>
            <person name="Pakula T."/>
            <person name="Paszewski A."/>
            <person name="Paulsen I."/>
            <person name="Pilsyk S."/>
            <person name="Pocsi I."/>
            <person name="Punt P.J."/>
            <person name="Ram A.F."/>
            <person name="Ren Q."/>
            <person name="Robellet X."/>
            <person name="Robson G."/>
            <person name="Seiboth B."/>
            <person name="van Solingen P."/>
            <person name="Specht T."/>
            <person name="Sun J."/>
            <person name="Taheri-Talesh N."/>
            <person name="Takeshita N."/>
            <person name="Ussery D."/>
            <person name="vanKuyk P.A."/>
            <person name="Visser H."/>
            <person name="van de Vondervoort P.J."/>
            <person name="de Vries R.P."/>
            <person name="Walton J."/>
            <person name="Xiang X."/>
            <person name="Xiong Y."/>
            <person name="Zeng A.P."/>
            <person name="Brandt B.W."/>
            <person name="Cornell M.J."/>
            <person name="van den Hondel C.A."/>
            <person name="Visser J."/>
            <person name="Oliver S.G."/>
            <person name="Turner G."/>
        </authorList>
    </citation>
    <scope>GENOME REANNOTATION</scope>
    <source>
        <strain evidence="11">FGSC A4 / ATCC 38163 / CBS 112.46 / NRRL 194 / M139</strain>
    </source>
</reference>
<dbReference type="PROSITE" id="PS00086">
    <property type="entry name" value="CYTOCHROME_P450"/>
    <property type="match status" value="1"/>
</dbReference>
<dbReference type="STRING" id="227321.C8VHU2"/>
<dbReference type="Proteomes" id="UP000000560">
    <property type="component" value="Chromosome VI"/>
</dbReference>
<dbReference type="InterPro" id="IPR050529">
    <property type="entry name" value="CYP450_sterol_14alpha_dmase"/>
</dbReference>
<evidence type="ECO:0000256" key="6">
    <source>
        <dbReference type="ARBA" id="ARBA00023004"/>
    </source>
</evidence>
<comment type="cofactor">
    <cofactor evidence="1 8">
        <name>heme</name>
        <dbReference type="ChEBI" id="CHEBI:30413"/>
    </cofactor>
</comment>
<dbReference type="SUPFAM" id="SSF48264">
    <property type="entry name" value="Cytochrome P450"/>
    <property type="match status" value="1"/>
</dbReference>
<dbReference type="KEGG" id="ani:ANIA_03349"/>
<dbReference type="InterPro" id="IPR017972">
    <property type="entry name" value="Cyt_P450_CS"/>
</dbReference>
<keyword evidence="11" id="KW-1185">Reference proteome</keyword>
<dbReference type="GeneID" id="2873744"/>
<keyword evidence="4 8" id="KW-0479">Metal-binding</keyword>
<name>C8VHU2_EMENI</name>
<dbReference type="GO" id="GO:0008395">
    <property type="term" value="F:steroid hydroxylase activity"/>
    <property type="evidence" value="ECO:0000318"/>
    <property type="project" value="GO_Central"/>
</dbReference>
<accession>C8VHU2</accession>
<organism evidence="10 11">
    <name type="scientific">Emericella nidulans (strain FGSC A4 / ATCC 38163 / CBS 112.46 / NRRL 194 / M139)</name>
    <name type="common">Aspergillus nidulans</name>
    <dbReference type="NCBI Taxonomy" id="227321"/>
    <lineage>
        <taxon>Eukaryota</taxon>
        <taxon>Fungi</taxon>
        <taxon>Dikarya</taxon>
        <taxon>Ascomycota</taxon>
        <taxon>Pezizomycotina</taxon>
        <taxon>Eurotiomycetes</taxon>
        <taxon>Eurotiomycetidae</taxon>
        <taxon>Eurotiales</taxon>
        <taxon>Aspergillaceae</taxon>
        <taxon>Aspergillus</taxon>
        <taxon>Aspergillus subgen. Nidulantes</taxon>
    </lineage>
</organism>
<evidence type="ECO:0000313" key="11">
    <source>
        <dbReference type="Proteomes" id="UP000000560"/>
    </source>
</evidence>
<dbReference type="AlphaFoldDB" id="C8VHU2"/>
<evidence type="ECO:0000256" key="1">
    <source>
        <dbReference type="ARBA" id="ARBA00001971"/>
    </source>
</evidence>
<reference evidence="11" key="1">
    <citation type="journal article" date="2005" name="Nature">
        <title>Sequencing of Aspergillus nidulans and comparative analysis with A. fumigatus and A. oryzae.</title>
        <authorList>
            <person name="Galagan J.E."/>
            <person name="Calvo S.E."/>
            <person name="Cuomo C."/>
            <person name="Ma L.J."/>
            <person name="Wortman J.R."/>
            <person name="Batzoglou S."/>
            <person name="Lee S.I."/>
            <person name="Basturkmen M."/>
            <person name="Spevak C.C."/>
            <person name="Clutterbuck J."/>
            <person name="Kapitonov V."/>
            <person name="Jurka J."/>
            <person name="Scazzocchio C."/>
            <person name="Farman M."/>
            <person name="Butler J."/>
            <person name="Purcell S."/>
            <person name="Harris S."/>
            <person name="Braus G.H."/>
            <person name="Draht O."/>
            <person name="Busch S."/>
            <person name="D'Enfert C."/>
            <person name="Bouchier C."/>
            <person name="Goldman G.H."/>
            <person name="Bell-Pedersen D."/>
            <person name="Griffiths-Jones S."/>
            <person name="Doonan J.H."/>
            <person name="Yu J."/>
            <person name="Vienken K."/>
            <person name="Pain A."/>
            <person name="Freitag M."/>
            <person name="Selker E.U."/>
            <person name="Archer D.B."/>
            <person name="Penalva M.A."/>
            <person name="Oakley B.R."/>
            <person name="Momany M."/>
            <person name="Tanaka T."/>
            <person name="Kumagai T."/>
            <person name="Asai K."/>
            <person name="Machida M."/>
            <person name="Nierman W.C."/>
            <person name="Denning D.W."/>
            <person name="Caddick M."/>
            <person name="Hynes M."/>
            <person name="Paoletti M."/>
            <person name="Fischer R."/>
            <person name="Miller B."/>
            <person name="Dyer P."/>
            <person name="Sachs M.S."/>
            <person name="Osmani S.A."/>
            <person name="Birren B.W."/>
        </authorList>
    </citation>
    <scope>NUCLEOTIDE SEQUENCE [LARGE SCALE GENOMIC DNA]</scope>
    <source>
        <strain evidence="11">FGSC A4 / ATCC 38163 / CBS 112.46 / NRRL 194 / M139</strain>
    </source>
</reference>
<dbReference type="PRINTS" id="PR00465">
    <property type="entry name" value="EP450IV"/>
</dbReference>
<dbReference type="GO" id="GO:0020037">
    <property type="term" value="F:heme binding"/>
    <property type="evidence" value="ECO:0007669"/>
    <property type="project" value="InterPro"/>
</dbReference>
<evidence type="ECO:0000256" key="3">
    <source>
        <dbReference type="ARBA" id="ARBA00022617"/>
    </source>
</evidence>
<dbReference type="Pfam" id="PF00067">
    <property type="entry name" value="p450"/>
    <property type="match status" value="1"/>
</dbReference>
<keyword evidence="6 8" id="KW-0408">Iron</keyword>
<dbReference type="InParanoid" id="C8VHU2"/>
<protein>
    <submittedName>
        <fullName evidence="10">Cytochrome P450, putative (Eurofung)</fullName>
    </submittedName>
</protein>
<dbReference type="Gene3D" id="1.10.630.10">
    <property type="entry name" value="Cytochrome P450"/>
    <property type="match status" value="1"/>
</dbReference>